<dbReference type="AlphaFoldDB" id="A0A6J8D902"/>
<dbReference type="GO" id="GO:0008270">
    <property type="term" value="F:zinc ion binding"/>
    <property type="evidence" value="ECO:0007669"/>
    <property type="project" value="UniProtKB-KW"/>
</dbReference>
<keyword evidence="4" id="KW-1185">Reference proteome</keyword>
<proteinExistence type="predicted"/>
<dbReference type="Pfam" id="PF00643">
    <property type="entry name" value="zf-B_box"/>
    <property type="match status" value="1"/>
</dbReference>
<dbReference type="InterPro" id="IPR047153">
    <property type="entry name" value="TRIM45/56/19-like"/>
</dbReference>
<evidence type="ECO:0000313" key="3">
    <source>
        <dbReference type="EMBL" id="CAC5403584.1"/>
    </source>
</evidence>
<keyword evidence="1" id="KW-0479">Metal-binding</keyword>
<evidence type="ECO:0000313" key="4">
    <source>
        <dbReference type="Proteomes" id="UP000507470"/>
    </source>
</evidence>
<name>A0A6J8D902_MYTCO</name>
<dbReference type="SMART" id="SM00336">
    <property type="entry name" value="BBOX"/>
    <property type="match status" value="2"/>
</dbReference>
<dbReference type="SUPFAM" id="SSF57845">
    <property type="entry name" value="B-box zinc-binding domain"/>
    <property type="match status" value="1"/>
</dbReference>
<keyword evidence="1" id="KW-0862">Zinc</keyword>
<sequence>MASRMSMRKAQIPLGCQLCGSGTKIQWKCINCSLLLCSKCKEIHLKIKDAKNHTIVDFKEVKPQEPSEENLDFSEINCQEHDDQTCVFYCKTCEQFICTKCITKVHKGHDASDEEEYKAELNKLLEIQRETENKLKKLALSKTISSTINVPHFESEKREVSEQETKPNIELTRHFTLDLRNIHTVISYSQGLLWISDASNKVIQNVKLTKEDTQVLLEFNTNVYDMAINSTNNLLLSIVGETGLKLFNDYNGDISDSEYNVAPLLTCSIHVTRDKKVIIGAKTQTNEQSAKRKVVIVMDEKGNHIKQYEHDIHTKISALLNCIILKQFATGIEIEGLCS</sequence>
<evidence type="ECO:0000256" key="1">
    <source>
        <dbReference type="PROSITE-ProRule" id="PRU00024"/>
    </source>
</evidence>
<dbReference type="Proteomes" id="UP000507470">
    <property type="component" value="Unassembled WGS sequence"/>
</dbReference>
<dbReference type="CDD" id="cd19757">
    <property type="entry name" value="Bbox1"/>
    <property type="match status" value="1"/>
</dbReference>
<dbReference type="OrthoDB" id="6057383at2759"/>
<reference evidence="3 4" key="1">
    <citation type="submission" date="2020-06" db="EMBL/GenBank/DDBJ databases">
        <authorList>
            <person name="Li R."/>
            <person name="Bekaert M."/>
        </authorList>
    </citation>
    <scope>NUCLEOTIDE SEQUENCE [LARGE SCALE GENOMIC DNA]</scope>
    <source>
        <strain evidence="4">wild</strain>
    </source>
</reference>
<dbReference type="PROSITE" id="PS50119">
    <property type="entry name" value="ZF_BBOX"/>
    <property type="match status" value="1"/>
</dbReference>
<dbReference type="PANTHER" id="PTHR25462">
    <property type="entry name" value="BONUS, ISOFORM C-RELATED"/>
    <property type="match status" value="1"/>
</dbReference>
<accession>A0A6J8D902</accession>
<feature type="domain" description="B box-type" evidence="2">
    <location>
        <begin position="73"/>
        <end position="114"/>
    </location>
</feature>
<evidence type="ECO:0000259" key="2">
    <source>
        <dbReference type="PROSITE" id="PS50119"/>
    </source>
</evidence>
<protein>
    <recommendedName>
        <fullName evidence="2">B box-type domain-containing protein</fullName>
    </recommendedName>
</protein>
<gene>
    <name evidence="3" type="ORF">MCOR_37462</name>
</gene>
<dbReference type="InterPro" id="IPR000315">
    <property type="entry name" value="Znf_B-box"/>
</dbReference>
<dbReference type="Gene3D" id="3.30.160.60">
    <property type="entry name" value="Classic Zinc Finger"/>
    <property type="match status" value="1"/>
</dbReference>
<dbReference type="PANTHER" id="PTHR25462:SF296">
    <property type="entry name" value="MEIOTIC P26, ISOFORM F"/>
    <property type="match status" value="1"/>
</dbReference>
<organism evidence="3 4">
    <name type="scientific">Mytilus coruscus</name>
    <name type="common">Sea mussel</name>
    <dbReference type="NCBI Taxonomy" id="42192"/>
    <lineage>
        <taxon>Eukaryota</taxon>
        <taxon>Metazoa</taxon>
        <taxon>Spiralia</taxon>
        <taxon>Lophotrochozoa</taxon>
        <taxon>Mollusca</taxon>
        <taxon>Bivalvia</taxon>
        <taxon>Autobranchia</taxon>
        <taxon>Pteriomorphia</taxon>
        <taxon>Mytilida</taxon>
        <taxon>Mytiloidea</taxon>
        <taxon>Mytilidae</taxon>
        <taxon>Mytilinae</taxon>
        <taxon>Mytilus</taxon>
    </lineage>
</organism>
<dbReference type="EMBL" id="CACVKT020006795">
    <property type="protein sequence ID" value="CAC5403584.1"/>
    <property type="molecule type" value="Genomic_DNA"/>
</dbReference>
<keyword evidence="1" id="KW-0863">Zinc-finger</keyword>